<feature type="binding site" evidence="6 8">
    <location>
        <position position="249"/>
    </location>
    <ligand>
        <name>NAD(+)</name>
        <dbReference type="ChEBI" id="CHEBI:57540"/>
    </ligand>
</feature>
<evidence type="ECO:0000256" key="5">
    <source>
        <dbReference type="ARBA" id="ARBA00023027"/>
    </source>
</evidence>
<feature type="binding site" evidence="6 7">
    <location>
        <position position="61"/>
    </location>
    <ligand>
        <name>substrate</name>
    </ligand>
</feature>
<dbReference type="InterPro" id="IPR042172">
    <property type="entry name" value="Adenosylhomocyst_ase-like_sf"/>
</dbReference>
<evidence type="ECO:0000259" key="11">
    <source>
        <dbReference type="SMART" id="SM00997"/>
    </source>
</evidence>
<evidence type="ECO:0000256" key="8">
    <source>
        <dbReference type="PIRSR" id="PIRSR001109-2"/>
    </source>
</evidence>
<dbReference type="Proteomes" id="UP000014174">
    <property type="component" value="Unassembled WGS sequence"/>
</dbReference>
<sequence>MSSVETTYVPYKVKDITLAEWGRKEIGLAEAEMPGLMSLRAEFGPTQPLKGARIAGCLHMTIQTAVLIETLTALGAEVTWSSCNIFSTQDHAAAAIAATGVAVYAWKGMNEEEFEWCIEQTLHFGEDRKPLTLILDDGGDLTNMVFDKFPELIPEIKGLSEETTTGVHRLYERMKNGTLHLPAINVNDSVTKSKFDNKYGCRESLVDAIRRATDVMMAGKVAVVAGYGDVGKGSAESLRSAGVRVIVTEIDPICALQAAMEGFEVKKFSTAVKEADIVVTCTGNCNIVRAEHFKSLKDKAIVCNIGHFDNEIDMAWLNGNYGQTKIEIKPQVDKYTIDGKDVIVLAEGRLVNLGCATGHPSFVMSNSFTNQTLAQLELWTNTAAYENKVYTLPKYLDEKVARLHLAKIGVELDVLDPEQAEYIGVTVDGPYKAETYRY</sequence>
<feature type="binding site" evidence="6">
    <location>
        <position position="197"/>
    </location>
    <ligand>
        <name>NAD(+)</name>
        <dbReference type="ChEBI" id="CHEBI:57540"/>
    </ligand>
</feature>
<keyword evidence="6" id="KW-0963">Cytoplasm</keyword>
<dbReference type="eggNOG" id="COG0499">
    <property type="taxonomic scope" value="Bacteria"/>
</dbReference>
<dbReference type="Gene3D" id="3.40.50.1480">
    <property type="entry name" value="Adenosylhomocysteinase-like"/>
    <property type="match status" value="3"/>
</dbReference>
<feature type="binding site" evidence="6">
    <location>
        <position position="284"/>
    </location>
    <ligand>
        <name>NAD(+)</name>
        <dbReference type="ChEBI" id="CHEBI:57540"/>
    </ligand>
</feature>
<dbReference type="GO" id="GO:0005829">
    <property type="term" value="C:cytosol"/>
    <property type="evidence" value="ECO:0007669"/>
    <property type="project" value="TreeGrafter"/>
</dbReference>
<comment type="cofactor">
    <cofactor evidence="6 8 9">
        <name>NAD(+)</name>
        <dbReference type="ChEBI" id="CHEBI:57540"/>
    </cofactor>
    <text evidence="6 8 9">Binds 1 NAD(+) per subunit.</text>
</comment>
<dbReference type="PANTHER" id="PTHR23420">
    <property type="entry name" value="ADENOSYLHOMOCYSTEINASE"/>
    <property type="match status" value="1"/>
</dbReference>
<dbReference type="InterPro" id="IPR015878">
    <property type="entry name" value="Ado_hCys_hydrolase_NAD-bd"/>
</dbReference>
<dbReference type="PIRSF" id="PIRSF001109">
    <property type="entry name" value="Ad_hcy_hydrolase"/>
    <property type="match status" value="1"/>
</dbReference>
<dbReference type="InterPro" id="IPR020082">
    <property type="entry name" value="S-Ado-L-homoCys_hydrolase_CS"/>
</dbReference>
<organism evidence="12 13">
    <name type="scientific">Arcticibacter svalbardensis MN12-7</name>
    <dbReference type="NCBI Taxonomy" id="1150600"/>
    <lineage>
        <taxon>Bacteria</taxon>
        <taxon>Pseudomonadati</taxon>
        <taxon>Bacteroidota</taxon>
        <taxon>Sphingobacteriia</taxon>
        <taxon>Sphingobacteriales</taxon>
        <taxon>Sphingobacteriaceae</taxon>
        <taxon>Arcticibacter</taxon>
    </lineage>
</organism>
<feature type="binding site" evidence="6 8">
    <location>
        <begin position="305"/>
        <end position="307"/>
    </location>
    <ligand>
        <name>NAD(+)</name>
        <dbReference type="ChEBI" id="CHEBI:57540"/>
    </ligand>
</feature>
<evidence type="ECO:0000256" key="10">
    <source>
        <dbReference type="RuleBase" id="RU004166"/>
    </source>
</evidence>
<dbReference type="GO" id="GO:0071269">
    <property type="term" value="P:L-homocysteine biosynthetic process"/>
    <property type="evidence" value="ECO:0007669"/>
    <property type="project" value="UniProtKB-UniRule"/>
</dbReference>
<dbReference type="Gene3D" id="3.40.50.720">
    <property type="entry name" value="NAD(P)-binding Rossmann-like Domain"/>
    <property type="match status" value="1"/>
</dbReference>
<feature type="binding site" evidence="6">
    <location>
        <begin position="226"/>
        <end position="231"/>
    </location>
    <ligand>
        <name>NAD(+)</name>
        <dbReference type="ChEBI" id="CHEBI:57540"/>
    </ligand>
</feature>
<accession>R9GTC1</accession>
<dbReference type="RefSeq" id="WP_016194821.1">
    <property type="nucleotide sequence ID" value="NZ_AQPN01000063.1"/>
</dbReference>
<evidence type="ECO:0000256" key="9">
    <source>
        <dbReference type="RuleBase" id="RU000548"/>
    </source>
</evidence>
<dbReference type="AlphaFoldDB" id="R9GTC1"/>
<feature type="binding site" evidence="6 7">
    <location>
        <position position="137"/>
    </location>
    <ligand>
        <name>substrate</name>
    </ligand>
</feature>
<feature type="binding site" evidence="6 7">
    <location>
        <position position="192"/>
    </location>
    <ligand>
        <name>substrate</name>
    </ligand>
</feature>
<keyword evidence="4 6" id="KW-0378">Hydrolase</keyword>
<comment type="caution">
    <text evidence="12">The sequence shown here is derived from an EMBL/GenBank/DDBJ whole genome shotgun (WGS) entry which is preliminary data.</text>
</comment>
<name>R9GTC1_9SPHI</name>
<comment type="similarity">
    <text evidence="1 6 10">Belongs to the adenosylhomocysteinase family.</text>
</comment>
<dbReference type="GO" id="GO:0004013">
    <property type="term" value="F:adenosylhomocysteinase activity"/>
    <property type="evidence" value="ECO:0007669"/>
    <property type="project" value="UniProtKB-UniRule"/>
</dbReference>
<dbReference type="NCBIfam" id="TIGR00936">
    <property type="entry name" value="ahcY"/>
    <property type="match status" value="1"/>
</dbReference>
<dbReference type="SMART" id="SM00996">
    <property type="entry name" value="AdoHcyase"/>
    <property type="match status" value="1"/>
</dbReference>
<dbReference type="FunFam" id="3.40.50.720:FF:000004">
    <property type="entry name" value="Adenosylhomocysteinase"/>
    <property type="match status" value="1"/>
</dbReference>
<dbReference type="CDD" id="cd00401">
    <property type="entry name" value="SAHH"/>
    <property type="match status" value="1"/>
</dbReference>
<dbReference type="UniPathway" id="UPA00314">
    <property type="reaction ID" value="UER00076"/>
</dbReference>
<feature type="binding site" evidence="6 7">
    <location>
        <position position="196"/>
    </location>
    <ligand>
        <name>substrate</name>
    </ligand>
</feature>
<dbReference type="Pfam" id="PF05221">
    <property type="entry name" value="AdoHcyase"/>
    <property type="match status" value="2"/>
</dbReference>
<reference evidence="12 13" key="1">
    <citation type="journal article" date="2013" name="Genome Announc.">
        <title>Draft Genome Sequence of Arcticibacter svalbardensis Strain MN12-7T, a Member of the Family Sphingobacteriaceae Isolated from an Arctic Soil Sample.</title>
        <authorList>
            <person name="Shivaji S."/>
            <person name="Ara S."/>
            <person name="Prasad S."/>
            <person name="Manasa B.P."/>
            <person name="Begum Z."/>
            <person name="Singh A."/>
            <person name="Kumar Pinnaka A."/>
        </authorList>
    </citation>
    <scope>NUCLEOTIDE SEQUENCE [LARGE SCALE GENOMIC DNA]</scope>
    <source>
        <strain evidence="12 13">MN12-7</strain>
    </source>
</reference>
<evidence type="ECO:0000256" key="1">
    <source>
        <dbReference type="ARBA" id="ARBA00007122"/>
    </source>
</evidence>
<keyword evidence="3 6" id="KW-0554">One-carbon metabolism</keyword>
<feature type="binding site" evidence="6 8">
    <location>
        <position position="352"/>
    </location>
    <ligand>
        <name>NAD(+)</name>
        <dbReference type="ChEBI" id="CHEBI:57540"/>
    </ligand>
</feature>
<protein>
    <recommendedName>
        <fullName evidence="6">Adenosylhomocysteinase</fullName>
        <ecNumber evidence="6">3.13.2.1</ecNumber>
    </recommendedName>
    <alternativeName>
        <fullName evidence="6">S-adenosyl-L-homocysteine hydrolase</fullName>
        <shortName evidence="6">AdoHcyase</shortName>
    </alternativeName>
</protein>
<comment type="catalytic activity">
    <reaction evidence="6 9">
        <text>S-adenosyl-L-homocysteine + H2O = L-homocysteine + adenosine</text>
        <dbReference type="Rhea" id="RHEA:21708"/>
        <dbReference type="ChEBI" id="CHEBI:15377"/>
        <dbReference type="ChEBI" id="CHEBI:16335"/>
        <dbReference type="ChEBI" id="CHEBI:57856"/>
        <dbReference type="ChEBI" id="CHEBI:58199"/>
        <dbReference type="EC" id="3.13.2.1"/>
    </reaction>
</comment>
<dbReference type="OrthoDB" id="9802717at2"/>
<dbReference type="GO" id="GO:0006730">
    <property type="term" value="P:one-carbon metabolic process"/>
    <property type="evidence" value="ECO:0007669"/>
    <property type="project" value="UniProtKB-UniRule"/>
</dbReference>
<feature type="binding site" evidence="8">
    <location>
        <begin position="228"/>
        <end position="233"/>
    </location>
    <ligand>
        <name>NAD(+)</name>
        <dbReference type="ChEBI" id="CHEBI:57540"/>
    </ligand>
</feature>
<dbReference type="PROSITE" id="PS00738">
    <property type="entry name" value="ADOHCYASE_1"/>
    <property type="match status" value="1"/>
</dbReference>
<keyword evidence="5 6" id="KW-0520">NAD</keyword>
<proteinExistence type="inferred from homology"/>
<dbReference type="FunFam" id="3.40.50.1480:FF:000004">
    <property type="entry name" value="Adenosylhomocysteinase"/>
    <property type="match status" value="1"/>
</dbReference>
<feature type="binding site" evidence="6 8">
    <location>
        <begin position="163"/>
        <end position="165"/>
    </location>
    <ligand>
        <name>NAD(+)</name>
        <dbReference type="ChEBI" id="CHEBI:57540"/>
    </ligand>
</feature>
<dbReference type="EC" id="3.13.2.1" evidence="6"/>
<dbReference type="HAMAP" id="MF_00563">
    <property type="entry name" value="AdoHcyase"/>
    <property type="match status" value="1"/>
</dbReference>
<dbReference type="SMART" id="SM00997">
    <property type="entry name" value="AdoHcyase_NAD"/>
    <property type="match status" value="1"/>
</dbReference>
<dbReference type="InterPro" id="IPR000043">
    <property type="entry name" value="Adenosylhomocysteinase-like"/>
</dbReference>
<dbReference type="PROSITE" id="PS00739">
    <property type="entry name" value="ADOHCYASE_2"/>
    <property type="match status" value="1"/>
</dbReference>
<dbReference type="SUPFAM" id="SSF52283">
    <property type="entry name" value="Formate/glycerate dehydrogenase catalytic domain-like"/>
    <property type="match status" value="1"/>
</dbReference>
<feature type="domain" description="S-adenosyl-L-homocysteine hydrolase NAD binding" evidence="11">
    <location>
        <begin position="197"/>
        <end position="358"/>
    </location>
</feature>
<dbReference type="STRING" id="1150600.ADIARSV_1585"/>
<dbReference type="InterPro" id="IPR036291">
    <property type="entry name" value="NAD(P)-bd_dom_sf"/>
</dbReference>
<evidence type="ECO:0000256" key="3">
    <source>
        <dbReference type="ARBA" id="ARBA00022563"/>
    </source>
</evidence>
<comment type="subcellular location">
    <subcellularLocation>
        <location evidence="6">Cytoplasm</location>
    </subcellularLocation>
</comment>
<keyword evidence="13" id="KW-1185">Reference proteome</keyword>
<comment type="pathway">
    <text evidence="6 9">Amino-acid biosynthesis; L-homocysteine biosynthesis; L-homocysteine from S-adenosyl-L-homocysteine: step 1/1.</text>
</comment>
<comment type="subunit">
    <text evidence="2">Homotetramer.</text>
</comment>
<evidence type="ECO:0000313" key="12">
    <source>
        <dbReference type="EMBL" id="EOR95097.1"/>
    </source>
</evidence>
<evidence type="ECO:0000256" key="6">
    <source>
        <dbReference type="HAMAP-Rule" id="MF_00563"/>
    </source>
</evidence>
<evidence type="ECO:0000256" key="7">
    <source>
        <dbReference type="PIRSR" id="PIRSR001109-1"/>
    </source>
</evidence>
<evidence type="ECO:0000256" key="4">
    <source>
        <dbReference type="ARBA" id="ARBA00022801"/>
    </source>
</evidence>
<comment type="function">
    <text evidence="6">May play a key role in the regulation of the intracellular concentration of adenosylhomocysteine.</text>
</comment>
<evidence type="ECO:0000313" key="13">
    <source>
        <dbReference type="Proteomes" id="UP000014174"/>
    </source>
</evidence>
<dbReference type="SUPFAM" id="SSF51735">
    <property type="entry name" value="NAD(P)-binding Rossmann-fold domains"/>
    <property type="match status" value="1"/>
</dbReference>
<dbReference type="PATRIC" id="fig|1150600.3.peg.1557"/>
<dbReference type="NCBIfam" id="NF004005">
    <property type="entry name" value="PRK05476.2-3"/>
    <property type="match status" value="1"/>
</dbReference>
<dbReference type="EMBL" id="AQPN01000063">
    <property type="protein sequence ID" value="EOR95097.1"/>
    <property type="molecule type" value="Genomic_DNA"/>
</dbReference>
<dbReference type="Pfam" id="PF00670">
    <property type="entry name" value="AdoHcyase_NAD"/>
    <property type="match status" value="1"/>
</dbReference>
<gene>
    <name evidence="6" type="primary">ahcY</name>
    <name evidence="12" type="ORF">ADIARSV_1585</name>
</gene>
<evidence type="ECO:0000256" key="2">
    <source>
        <dbReference type="ARBA" id="ARBA00011881"/>
    </source>
</evidence>
<dbReference type="GO" id="GO:0033353">
    <property type="term" value="P:S-adenosylmethionine cycle"/>
    <property type="evidence" value="ECO:0007669"/>
    <property type="project" value="TreeGrafter"/>
</dbReference>
<feature type="binding site" evidence="8">
    <location>
        <position position="359"/>
    </location>
    <ligand>
        <name>NAD(+)</name>
        <dbReference type="ChEBI" id="CHEBI:57540"/>
    </ligand>
</feature>
<feature type="binding site" evidence="6 7">
    <location>
        <position position="162"/>
    </location>
    <ligand>
        <name>substrate</name>
    </ligand>
</feature>
<dbReference type="PANTHER" id="PTHR23420:SF0">
    <property type="entry name" value="ADENOSYLHOMOCYSTEINASE"/>
    <property type="match status" value="1"/>
</dbReference>
<dbReference type="FunFam" id="3.40.50.1480:FF:000007">
    <property type="entry name" value="Adenosylhomocysteinase"/>
    <property type="match status" value="1"/>
</dbReference>